<dbReference type="InterPro" id="IPR025935">
    <property type="entry name" value="AbiH"/>
</dbReference>
<dbReference type="AlphaFoldDB" id="A0A6C2CAN9"/>
<reference evidence="1 2" key="1">
    <citation type="submission" date="2019-01" db="EMBL/GenBank/DDBJ databases">
        <title>Weissella sp. nov., a novel lactic acid bacterium isolated from animal feces.</title>
        <authorList>
            <person name="Wang L.-T."/>
        </authorList>
    </citation>
    <scope>NUCLEOTIDE SEQUENCE [LARGE SCALE GENOMIC DNA]</scope>
    <source>
        <strain evidence="1 2">8H-2</strain>
    </source>
</reference>
<dbReference type="Pfam" id="PF14253">
    <property type="entry name" value="AbiH"/>
    <property type="match status" value="1"/>
</dbReference>
<comment type="caution">
    <text evidence="1">The sequence shown here is derived from an EMBL/GenBank/DDBJ whole genome shotgun (WGS) entry which is preliminary data.</text>
</comment>
<dbReference type="Proteomes" id="UP000371977">
    <property type="component" value="Unassembled WGS sequence"/>
</dbReference>
<evidence type="ECO:0000313" key="1">
    <source>
        <dbReference type="EMBL" id="TYC51077.1"/>
    </source>
</evidence>
<dbReference type="RefSeq" id="WP_148621663.1">
    <property type="nucleotide sequence ID" value="NZ_SDGZ01000003.1"/>
</dbReference>
<sequence length="451" mass="52145">MKNEEETKIDAVEQLIILGNGFDLAAGLPSSYKEFLGTKLSRMDFDGFPEIKSTVQLRNDLQKREDQLKKNSIGQIYFDTVASIIDVEYMKLPANAVDFVPLSQQIFYRIPELEDGIKVIEYLMGNDWSVWEVLLLYNSNFSNFNMDFNWQDIESLIYRVINSVRDSDFEANLYIRVTSIFTNGFEKSKDGFVSRDDFFSREAFIMFICLFDKYSVYGDEKVPTKNNENYFIRILAGELTKFENSFKFFLIENQEVEMYKKNSSEILTLLTGKKNASFNLLNFNYTQPELNLSNIENDGATIFAKNIHGIAKKQGEIIFGIDNANIDADLSMIEYSLTKSYRTMRNRQNPQPTLYNKGIKQIKFYGHSFGEADYGYFFQIFNDVGLLNMDIKLEFYYSIYEGSSAERILMSQKLSVAKLLETYATSVQGDLIGKTILTQLNNEDKLELIEI</sequence>
<gene>
    <name evidence="1" type="ORF">ESZ50_00655</name>
</gene>
<proteinExistence type="predicted"/>
<evidence type="ECO:0000313" key="2">
    <source>
        <dbReference type="Proteomes" id="UP000371977"/>
    </source>
</evidence>
<dbReference type="EMBL" id="SDGZ01000003">
    <property type="protein sequence ID" value="TYC51077.1"/>
    <property type="molecule type" value="Genomic_DNA"/>
</dbReference>
<dbReference type="OrthoDB" id="9810135at2"/>
<keyword evidence="2" id="KW-1185">Reference proteome</keyword>
<organism evidence="1 2">
    <name type="scientific">Weissella muntiaci</name>
    <dbReference type="NCBI Taxonomy" id="2508881"/>
    <lineage>
        <taxon>Bacteria</taxon>
        <taxon>Bacillati</taxon>
        <taxon>Bacillota</taxon>
        <taxon>Bacilli</taxon>
        <taxon>Lactobacillales</taxon>
        <taxon>Lactobacillaceae</taxon>
        <taxon>Weissella</taxon>
    </lineage>
</organism>
<name>A0A6C2CAN9_9LACO</name>
<protein>
    <submittedName>
        <fullName evidence="1">Uncharacterized protein</fullName>
    </submittedName>
</protein>
<accession>A0A6C2CAN9</accession>